<reference evidence="10 11" key="1">
    <citation type="journal article" date="2018" name="J. Microbiol.">
        <title>Baekduia soli gen. nov., sp. nov., a novel bacterium isolated from the soil of Baekdu Mountain and proposal of a novel family name, Baekduiaceae fam. nov.</title>
        <authorList>
            <person name="An D.S."/>
            <person name="Siddiqi M.Z."/>
            <person name="Kim K.H."/>
            <person name="Yu H.S."/>
            <person name="Im W.T."/>
        </authorList>
    </citation>
    <scope>NUCLEOTIDE SEQUENCE [LARGE SCALE GENOMIC DNA]</scope>
    <source>
        <strain evidence="10 11">BR7-21</strain>
    </source>
</reference>
<dbReference type="InterPro" id="IPR046373">
    <property type="entry name" value="Acyl-CoA_Oxase/DH_mid-dom_sf"/>
</dbReference>
<feature type="domain" description="Acyl-CoA dehydrogenase/oxidase C-terminal" evidence="7">
    <location>
        <begin position="226"/>
        <end position="375"/>
    </location>
</feature>
<feature type="domain" description="Acyl-CoA oxidase/dehydrogenase middle" evidence="8">
    <location>
        <begin position="122"/>
        <end position="212"/>
    </location>
</feature>
<evidence type="ECO:0000313" key="11">
    <source>
        <dbReference type="Proteomes" id="UP000321805"/>
    </source>
</evidence>
<dbReference type="PANTHER" id="PTHR43292:SF3">
    <property type="entry name" value="ACYL-COA DEHYDROGENASE FADE29"/>
    <property type="match status" value="1"/>
</dbReference>
<dbReference type="EMBL" id="CP042430">
    <property type="protein sequence ID" value="QEC50616.1"/>
    <property type="molecule type" value="Genomic_DNA"/>
</dbReference>
<evidence type="ECO:0000313" key="10">
    <source>
        <dbReference type="EMBL" id="QEC50616.1"/>
    </source>
</evidence>
<dbReference type="SUPFAM" id="SSF56645">
    <property type="entry name" value="Acyl-CoA dehydrogenase NM domain-like"/>
    <property type="match status" value="1"/>
</dbReference>
<keyword evidence="3 6" id="KW-0285">Flavoprotein</keyword>
<proteinExistence type="inferred from homology"/>
<dbReference type="InterPro" id="IPR006091">
    <property type="entry name" value="Acyl-CoA_Oxase/DH_mid-dom"/>
</dbReference>
<dbReference type="InterPro" id="IPR036250">
    <property type="entry name" value="AcylCo_DH-like_C"/>
</dbReference>
<name>A0A5B8UBS9_9ACTN</name>
<sequence>MAIVADDDPFRREFRPWLAEHVPGPEPLDQDAKVALRRAWQRTLSAGGWAGPAWPAEYGGRGAGPLQQFMYYEELALARAPWAANAPGTILLGPTLMVHGTEELRTRFLPAILSGDELFSQGFSEPEAGSDLASLRTRAHRDGDDWVITGQKIWTTWAQYSDWCFVVCRTDPESKRHRGLSMIICPMDQLGVTVRPIEQISGDPEFAEVFFDGARAPAGHVVGEVGQGWAVAMTMLGFERADQGFSDHALLLVHLHDLAAELRAAQRDGRLGAAEAAEARARHADLWIRCQQLRRFNLSIAVRGEAGETPGDFGSVVNLFWADLEQGIAELGVAVAGARGLALGDHPAHFLMSSRSATIDSGSSEIQRNIIAERTLGLPR</sequence>
<dbReference type="SUPFAM" id="SSF47203">
    <property type="entry name" value="Acyl-CoA dehydrogenase C-terminal domain-like"/>
    <property type="match status" value="1"/>
</dbReference>
<dbReference type="Gene3D" id="1.20.140.10">
    <property type="entry name" value="Butyryl-CoA Dehydrogenase, subunit A, domain 3"/>
    <property type="match status" value="1"/>
</dbReference>
<evidence type="ECO:0000256" key="1">
    <source>
        <dbReference type="ARBA" id="ARBA00001974"/>
    </source>
</evidence>
<evidence type="ECO:0000259" key="7">
    <source>
        <dbReference type="Pfam" id="PF00441"/>
    </source>
</evidence>
<dbReference type="GO" id="GO:0050660">
    <property type="term" value="F:flavin adenine dinucleotide binding"/>
    <property type="evidence" value="ECO:0007669"/>
    <property type="project" value="InterPro"/>
</dbReference>
<accession>A0A5B8UBS9</accession>
<protein>
    <submittedName>
        <fullName evidence="10">Acyl-CoA dehydrogenase</fullName>
    </submittedName>
</protein>
<organism evidence="10 11">
    <name type="scientific">Baekduia soli</name>
    <dbReference type="NCBI Taxonomy" id="496014"/>
    <lineage>
        <taxon>Bacteria</taxon>
        <taxon>Bacillati</taxon>
        <taxon>Actinomycetota</taxon>
        <taxon>Thermoleophilia</taxon>
        <taxon>Solirubrobacterales</taxon>
        <taxon>Baekduiaceae</taxon>
        <taxon>Baekduia</taxon>
    </lineage>
</organism>
<dbReference type="Pfam" id="PF00441">
    <property type="entry name" value="Acyl-CoA_dh_1"/>
    <property type="match status" value="1"/>
</dbReference>
<dbReference type="OrthoDB" id="3778631at2"/>
<dbReference type="InterPro" id="IPR052161">
    <property type="entry name" value="Mycobact_Acyl-CoA_DH"/>
</dbReference>
<dbReference type="KEGG" id="bsol:FSW04_02135"/>
<dbReference type="GO" id="GO:0016627">
    <property type="term" value="F:oxidoreductase activity, acting on the CH-CH group of donors"/>
    <property type="evidence" value="ECO:0007669"/>
    <property type="project" value="InterPro"/>
</dbReference>
<keyword evidence="5 6" id="KW-0560">Oxidoreductase</keyword>
<keyword evidence="11" id="KW-1185">Reference proteome</keyword>
<dbReference type="Gene3D" id="1.10.540.10">
    <property type="entry name" value="Acyl-CoA dehydrogenase/oxidase, N-terminal domain"/>
    <property type="match status" value="1"/>
</dbReference>
<evidence type="ECO:0000259" key="8">
    <source>
        <dbReference type="Pfam" id="PF02770"/>
    </source>
</evidence>
<comment type="cofactor">
    <cofactor evidence="1 6">
        <name>FAD</name>
        <dbReference type="ChEBI" id="CHEBI:57692"/>
    </cofactor>
</comment>
<evidence type="ECO:0000256" key="5">
    <source>
        <dbReference type="ARBA" id="ARBA00023002"/>
    </source>
</evidence>
<dbReference type="PANTHER" id="PTHR43292">
    <property type="entry name" value="ACYL-COA DEHYDROGENASE"/>
    <property type="match status" value="1"/>
</dbReference>
<dbReference type="Pfam" id="PF02770">
    <property type="entry name" value="Acyl-CoA_dh_M"/>
    <property type="match status" value="1"/>
</dbReference>
<evidence type="ECO:0000256" key="2">
    <source>
        <dbReference type="ARBA" id="ARBA00009347"/>
    </source>
</evidence>
<dbReference type="InterPro" id="IPR009100">
    <property type="entry name" value="AcylCoA_DH/oxidase_NM_dom_sf"/>
</dbReference>
<evidence type="ECO:0000256" key="4">
    <source>
        <dbReference type="ARBA" id="ARBA00022827"/>
    </source>
</evidence>
<dbReference type="InterPro" id="IPR013786">
    <property type="entry name" value="AcylCoA_DH/ox_N"/>
</dbReference>
<dbReference type="InterPro" id="IPR037069">
    <property type="entry name" value="AcylCoA_DH/ox_N_sf"/>
</dbReference>
<dbReference type="FunFam" id="2.40.110.10:FF:000011">
    <property type="entry name" value="Acyl-CoA dehydrogenase FadE34"/>
    <property type="match status" value="1"/>
</dbReference>
<evidence type="ECO:0000259" key="9">
    <source>
        <dbReference type="Pfam" id="PF02771"/>
    </source>
</evidence>
<evidence type="ECO:0000256" key="6">
    <source>
        <dbReference type="RuleBase" id="RU362125"/>
    </source>
</evidence>
<dbReference type="GO" id="GO:0005886">
    <property type="term" value="C:plasma membrane"/>
    <property type="evidence" value="ECO:0007669"/>
    <property type="project" value="TreeGrafter"/>
</dbReference>
<dbReference type="InterPro" id="IPR009075">
    <property type="entry name" value="AcylCo_DH/oxidase_C"/>
</dbReference>
<comment type="similarity">
    <text evidence="2 6">Belongs to the acyl-CoA dehydrogenase family.</text>
</comment>
<dbReference type="AlphaFoldDB" id="A0A5B8UBS9"/>
<dbReference type="Proteomes" id="UP000321805">
    <property type="component" value="Chromosome"/>
</dbReference>
<dbReference type="Pfam" id="PF02771">
    <property type="entry name" value="Acyl-CoA_dh_N"/>
    <property type="match status" value="1"/>
</dbReference>
<dbReference type="Gene3D" id="2.40.110.10">
    <property type="entry name" value="Butyryl-CoA Dehydrogenase, subunit A, domain 2"/>
    <property type="match status" value="1"/>
</dbReference>
<keyword evidence="4 6" id="KW-0274">FAD</keyword>
<feature type="domain" description="Acyl-CoA dehydrogenase/oxidase N-terminal" evidence="9">
    <location>
        <begin position="9"/>
        <end position="116"/>
    </location>
</feature>
<gene>
    <name evidence="10" type="ORF">FSW04_02135</name>
</gene>
<evidence type="ECO:0000256" key="3">
    <source>
        <dbReference type="ARBA" id="ARBA00022630"/>
    </source>
</evidence>